<feature type="compositionally biased region" description="Basic and acidic residues" evidence="2">
    <location>
        <begin position="66"/>
        <end position="75"/>
    </location>
</feature>
<evidence type="ECO:0000313" key="3">
    <source>
        <dbReference type="Proteomes" id="UP001165740"/>
    </source>
</evidence>
<evidence type="ECO:0000313" key="4">
    <source>
        <dbReference type="RefSeq" id="XP_013077157.2"/>
    </source>
</evidence>
<sequence>MSHSKLKNIRPLGSIRSKIQFVEKNTFSIPNWNRTEPDKIKGVLGSAITISTQLADSQKDIDKISEHHKYSEDSRSPQNNSTLSNSKENEISHEACKKEIQTFLKNERYLKEQLETLQLQNEEKETQIKKMEEHYEMLQKQLKDQEEYLKNELMNEKQFHLSTQMCLEDAKKEMQQIKESLVQKLEDQKEEMNKQIRTLELSLTEKDSIISDREQKLTKLKTQMADVLKGNSWERQQQLEELTKELARIQKEYDTLQMKYKTLCRRQQSPEKSVPKI</sequence>
<feature type="region of interest" description="Disordered" evidence="2">
    <location>
        <begin position="66"/>
        <end position="90"/>
    </location>
</feature>
<keyword evidence="3" id="KW-1185">Reference proteome</keyword>
<dbReference type="AlphaFoldDB" id="A0A9U8E8G3"/>
<dbReference type="RefSeq" id="XP_013077157.2">
    <property type="nucleotide sequence ID" value="XM_013221703.2"/>
</dbReference>
<keyword evidence="1" id="KW-0175">Coiled coil</keyword>
<evidence type="ECO:0000256" key="1">
    <source>
        <dbReference type="SAM" id="Coils"/>
    </source>
</evidence>
<feature type="coiled-coil region" evidence="1">
    <location>
        <begin position="107"/>
        <end position="202"/>
    </location>
</feature>
<gene>
    <name evidence="4" type="primary">LOC106063363</name>
</gene>
<feature type="compositionally biased region" description="Polar residues" evidence="2">
    <location>
        <begin position="76"/>
        <end position="86"/>
    </location>
</feature>
<reference evidence="4" key="1">
    <citation type="submission" date="2025-08" db="UniProtKB">
        <authorList>
            <consortium name="RefSeq"/>
        </authorList>
    </citation>
    <scope>IDENTIFICATION</scope>
</reference>
<proteinExistence type="predicted"/>
<name>A0A9U8E8G3_BIOGL</name>
<protein>
    <submittedName>
        <fullName evidence="4">Coiled-coil domain-containing protein 27-like</fullName>
    </submittedName>
</protein>
<dbReference type="KEGG" id="bgt:106063363"/>
<accession>A0A9U8E8G3</accession>
<dbReference type="GeneID" id="106063363"/>
<evidence type="ECO:0000256" key="2">
    <source>
        <dbReference type="SAM" id="MobiDB-lite"/>
    </source>
</evidence>
<dbReference type="OMA" id="ISHEACK"/>
<dbReference type="OrthoDB" id="8799554at2759"/>
<feature type="coiled-coil region" evidence="1">
    <location>
        <begin position="232"/>
        <end position="266"/>
    </location>
</feature>
<organism evidence="3 4">
    <name type="scientific">Biomphalaria glabrata</name>
    <name type="common">Bloodfluke planorb</name>
    <name type="synonym">Freshwater snail</name>
    <dbReference type="NCBI Taxonomy" id="6526"/>
    <lineage>
        <taxon>Eukaryota</taxon>
        <taxon>Metazoa</taxon>
        <taxon>Spiralia</taxon>
        <taxon>Lophotrochozoa</taxon>
        <taxon>Mollusca</taxon>
        <taxon>Gastropoda</taxon>
        <taxon>Heterobranchia</taxon>
        <taxon>Euthyneura</taxon>
        <taxon>Panpulmonata</taxon>
        <taxon>Hygrophila</taxon>
        <taxon>Lymnaeoidea</taxon>
        <taxon>Planorbidae</taxon>
        <taxon>Biomphalaria</taxon>
    </lineage>
</organism>
<dbReference type="Proteomes" id="UP001165740">
    <property type="component" value="Chromosome 12"/>
</dbReference>